<evidence type="ECO:0008006" key="4">
    <source>
        <dbReference type="Google" id="ProtNLM"/>
    </source>
</evidence>
<proteinExistence type="predicted"/>
<accession>A0AA49Q4E5</accession>
<keyword evidence="3" id="KW-1185">Reference proteome</keyword>
<name>A0AA49Q6N5_9BACT</name>
<protein>
    <recommendedName>
        <fullName evidence="4">Tetratricopeptide repeat protein</fullName>
    </recommendedName>
</protein>
<dbReference type="InterPro" id="IPR011990">
    <property type="entry name" value="TPR-like_helical_dom_sf"/>
</dbReference>
<dbReference type="RefSeq" id="WP_367887476.1">
    <property type="nucleotide sequence ID" value="NZ_CP130612.1"/>
</dbReference>
<accession>A0AA49Q6N5</accession>
<dbReference type="Proteomes" id="UP001229955">
    <property type="component" value="Chromosome"/>
</dbReference>
<dbReference type="EMBL" id="CP130613">
    <property type="protein sequence ID" value="WKW14698.1"/>
    <property type="molecule type" value="Genomic_DNA"/>
</dbReference>
<dbReference type="EMBL" id="CP130612">
    <property type="protein sequence ID" value="WKW11788.1"/>
    <property type="molecule type" value="Genomic_DNA"/>
</dbReference>
<evidence type="ECO:0000313" key="2">
    <source>
        <dbReference type="EMBL" id="WKW14698.1"/>
    </source>
</evidence>
<dbReference type="AlphaFoldDB" id="A0AA49Q6N5"/>
<dbReference type="SUPFAM" id="SSF48452">
    <property type="entry name" value="TPR-like"/>
    <property type="match status" value="1"/>
</dbReference>
<dbReference type="KEGG" id="pspc:Strain318_001052"/>
<organism evidence="2 3">
    <name type="scientific">Pseudogemmatithrix spongiicola</name>
    <dbReference type="NCBI Taxonomy" id="3062599"/>
    <lineage>
        <taxon>Bacteria</taxon>
        <taxon>Pseudomonadati</taxon>
        <taxon>Gemmatimonadota</taxon>
        <taxon>Gemmatimonadia</taxon>
        <taxon>Gemmatimonadales</taxon>
        <taxon>Gemmatimonadaceae</taxon>
        <taxon>Pseudogemmatithrix</taxon>
    </lineage>
</organism>
<dbReference type="Gene3D" id="1.25.40.10">
    <property type="entry name" value="Tetratricopeptide repeat domain"/>
    <property type="match status" value="2"/>
</dbReference>
<sequence length="579" mass="62193">MRRVLDLVQPCVTIGAVLAMAALPVAAQSRPLGNPTAPLIARAIDHENGGRYDQARDAWLEVLRAGAAIPAVLGLERVYTMTSDEDLLLPLLDSLVPLTPADAQLRGAQLRVLVVTGRDSAAAVAFQQWRDLRPREVTPYRDYARILLYNSRPQSADSVLAEAASVLSGTRELLLEVAQLRAALGRWDEAAVAWRETMRDQAYYEAGAVFSLSQAPLDARDAVRAGLRAESPPMGAYQTLSQLELGWGAPLAGWQVIKDLPVSDTVVYVWNQFAEEAERVQAWSAARDALVAVHAARRSRGLQDRAVAERGATAALKANDAETAIRLARAARVPTEAPRAELIGIELEALARLGRAAEAERVLADAAPQLGGQARGFARSIAWAWIRAGDVARARAVLADGPLDADDAVSGWLALYDGDLVTARRALRYGDVAATDAVAALSLLSRTRAERSPTVGAAFLALARQDSTAAVAAMLRAAEELSDAAPLLVTMAARVEMARGADARAIPLWTRVVTAYAQSPEAAEARLEWGRALKRRGDVRAAREQFETMIIDYPGSALVPQARRELDALPPTRAEESAC</sequence>
<reference evidence="2" key="1">
    <citation type="submission" date="2023-07" db="EMBL/GenBank/DDBJ databases">
        <authorList>
            <person name="Haufschild T."/>
            <person name="Kallscheuer N."/>
            <person name="Hammer J."/>
            <person name="Kohn T."/>
            <person name="Kabuu M."/>
            <person name="Jogler M."/>
            <person name="Wohfarth N."/>
            <person name="Heuer A."/>
            <person name="Rohde M."/>
            <person name="van Teeseling M.C.F."/>
            <person name="Jogler C."/>
        </authorList>
    </citation>
    <scope>NUCLEOTIDE SEQUENCE</scope>
    <source>
        <strain evidence="1">Strain 138</strain>
        <strain evidence="2">Strain 318</strain>
    </source>
</reference>
<evidence type="ECO:0000313" key="3">
    <source>
        <dbReference type="Proteomes" id="UP001229955"/>
    </source>
</evidence>
<gene>
    <name evidence="1" type="ORF">Strain138_001052</name>
    <name evidence="2" type="ORF">Strain318_001052</name>
</gene>
<evidence type="ECO:0000313" key="1">
    <source>
        <dbReference type="EMBL" id="WKW11788.1"/>
    </source>
</evidence>